<dbReference type="GO" id="GO:0016989">
    <property type="term" value="F:sigma factor antagonist activity"/>
    <property type="evidence" value="ECO:0007669"/>
    <property type="project" value="TreeGrafter"/>
</dbReference>
<dbReference type="FunFam" id="2.60.120.1440:FF:000001">
    <property type="entry name" value="Putative anti-sigma factor"/>
    <property type="match status" value="1"/>
</dbReference>
<dbReference type="Proteomes" id="UP000256321">
    <property type="component" value="Unassembled WGS sequence"/>
</dbReference>
<dbReference type="InterPro" id="IPR032508">
    <property type="entry name" value="FecR_C"/>
</dbReference>
<keyword evidence="1" id="KW-0812">Transmembrane</keyword>
<dbReference type="EMBL" id="JACRTI010000029">
    <property type="protein sequence ID" value="MBC8602474.1"/>
    <property type="molecule type" value="Genomic_DNA"/>
</dbReference>
<evidence type="ECO:0000313" key="4">
    <source>
        <dbReference type="EMBL" id="MBC8602474.1"/>
    </source>
</evidence>
<feature type="domain" description="FecR protein" evidence="2">
    <location>
        <begin position="117"/>
        <end position="212"/>
    </location>
</feature>
<dbReference type="Pfam" id="PF04773">
    <property type="entry name" value="FecR"/>
    <property type="match status" value="1"/>
</dbReference>
<dbReference type="EMBL" id="QREV01000029">
    <property type="protein sequence ID" value="RDU48802.1"/>
    <property type="molecule type" value="Genomic_DNA"/>
</dbReference>
<dbReference type="InterPro" id="IPR012373">
    <property type="entry name" value="Ferrdict_sens_TM"/>
</dbReference>
<comment type="caution">
    <text evidence="5">The sequence shown here is derived from an EMBL/GenBank/DDBJ whole genome shotgun (WGS) entry which is preliminary data.</text>
</comment>
<evidence type="ECO:0000259" key="3">
    <source>
        <dbReference type="Pfam" id="PF16344"/>
    </source>
</evidence>
<dbReference type="InterPro" id="IPR006860">
    <property type="entry name" value="FecR"/>
</dbReference>
<dbReference type="AlphaFoldDB" id="A0A3D8HDT1"/>
<keyword evidence="1" id="KW-1133">Transmembrane helix</keyword>
<protein>
    <submittedName>
        <fullName evidence="5">DUF4974 domain-containing protein</fullName>
    </submittedName>
    <submittedName>
        <fullName evidence="4">FecR domain-containing protein</fullName>
    </submittedName>
</protein>
<accession>A0A3D8HDT1</accession>
<evidence type="ECO:0000313" key="5">
    <source>
        <dbReference type="EMBL" id="RDU48802.1"/>
    </source>
</evidence>
<dbReference type="PIRSF" id="PIRSF018266">
    <property type="entry name" value="FecR"/>
    <property type="match status" value="1"/>
</dbReference>
<evidence type="ECO:0000256" key="1">
    <source>
        <dbReference type="SAM" id="Phobius"/>
    </source>
</evidence>
<organism evidence="5 6">
    <name type="scientific">Parabacteroides acidifaciens</name>
    <dbReference type="NCBI Taxonomy" id="2290935"/>
    <lineage>
        <taxon>Bacteria</taxon>
        <taxon>Pseudomonadati</taxon>
        <taxon>Bacteroidota</taxon>
        <taxon>Bacteroidia</taxon>
        <taxon>Bacteroidales</taxon>
        <taxon>Tannerellaceae</taxon>
        <taxon>Parabacteroides</taxon>
    </lineage>
</organism>
<reference evidence="5 6" key="1">
    <citation type="submission" date="2018-07" db="EMBL/GenBank/DDBJ databases">
        <title>Parabacteroides acidifaciens nov. sp., isolated from human feces.</title>
        <authorList>
            <person name="Wang Y.J."/>
        </authorList>
    </citation>
    <scope>NUCLEOTIDE SEQUENCE [LARGE SCALE GENOMIC DNA]</scope>
    <source>
        <strain evidence="5 6">426-9</strain>
    </source>
</reference>
<gene>
    <name evidence="5" type="ORF">DWU89_12530</name>
    <name evidence="4" type="ORF">H8784_12220</name>
</gene>
<dbReference type="PANTHER" id="PTHR30273:SF2">
    <property type="entry name" value="PROTEIN FECR"/>
    <property type="match status" value="1"/>
</dbReference>
<dbReference type="Pfam" id="PF16344">
    <property type="entry name" value="FecR_C"/>
    <property type="match status" value="1"/>
</dbReference>
<sequence>MNERIYKYFYEELSPEERLSLLHDVEASEDLKRQFAEYQNQYALLNLGLQMQNKTMGRQKFDQFILQKQRYKVRKQWFRRIGYAAAVLVLIISSSLLTYWSMRSELSDDLSANVMNTLYTPAGQRAQLVLQDGTEVWLNAKSKLTYPARFTGEKRQVEVEGEAFFKVAKDPSKPFIVSTHDVNMKVLGTQFNVYSYPEAGYVQTSLLEGSVRVSFSGKDSEGILLKPDQQVTVSNGKMKVEKIRLQDHFLWRDGIYAFENEPLIDILKKMELYYDVKIIIEDTSLFKETYTGKFRQRDSLDDVFRVLQQIRKFKVEKDIERNTVTLKK</sequence>
<dbReference type="PANTHER" id="PTHR30273">
    <property type="entry name" value="PERIPLASMIC SIGNAL SENSOR AND SIGMA FACTOR ACTIVATOR FECR-RELATED"/>
    <property type="match status" value="1"/>
</dbReference>
<keyword evidence="7" id="KW-1185">Reference proteome</keyword>
<reference evidence="4 7" key="2">
    <citation type="submission" date="2020-08" db="EMBL/GenBank/DDBJ databases">
        <title>Genome public.</title>
        <authorList>
            <person name="Liu C."/>
            <person name="Sun Q."/>
        </authorList>
    </citation>
    <scope>NUCLEOTIDE SEQUENCE [LARGE SCALE GENOMIC DNA]</scope>
    <source>
        <strain evidence="4 7">426_9</strain>
    </source>
</reference>
<dbReference type="Proteomes" id="UP000629596">
    <property type="component" value="Unassembled WGS sequence"/>
</dbReference>
<dbReference type="Gene3D" id="2.60.120.1440">
    <property type="match status" value="1"/>
</dbReference>
<evidence type="ECO:0000313" key="7">
    <source>
        <dbReference type="Proteomes" id="UP000629596"/>
    </source>
</evidence>
<dbReference type="RefSeq" id="WP_115499979.1">
    <property type="nucleotide sequence ID" value="NZ_JACRTI010000029.1"/>
</dbReference>
<evidence type="ECO:0000313" key="6">
    <source>
        <dbReference type="Proteomes" id="UP000256321"/>
    </source>
</evidence>
<feature type="domain" description="Protein FecR C-terminal" evidence="3">
    <location>
        <begin position="256"/>
        <end position="325"/>
    </location>
</feature>
<feature type="transmembrane region" description="Helical" evidence="1">
    <location>
        <begin position="81"/>
        <end position="102"/>
    </location>
</feature>
<name>A0A3D8HDT1_9BACT</name>
<dbReference type="Gene3D" id="3.55.50.30">
    <property type="match status" value="1"/>
</dbReference>
<proteinExistence type="predicted"/>
<keyword evidence="1" id="KW-0472">Membrane</keyword>
<evidence type="ECO:0000259" key="2">
    <source>
        <dbReference type="Pfam" id="PF04773"/>
    </source>
</evidence>